<sequence>MDKQTVDALCRKQKGSTHDYQMDWEADRYHIGGKIFAMLGADSKGVPILTLKCDPARADELREIYEGIVPGYHMNKTHWNSHYFDTDIPEELWEKLIEHSYTQVLQKLPKRVQQEVVL</sequence>
<evidence type="ECO:0000313" key="1">
    <source>
        <dbReference type="EMBL" id="GED69636.1"/>
    </source>
</evidence>
<proteinExistence type="predicted"/>
<dbReference type="STRING" id="54915.ADS79_06270"/>
<protein>
    <submittedName>
        <fullName evidence="2">MmcQ</fullName>
    </submittedName>
</protein>
<dbReference type="AlphaFoldDB" id="A0A0K9YY07"/>
<dbReference type="Proteomes" id="UP000036834">
    <property type="component" value="Unassembled WGS sequence"/>
</dbReference>
<reference evidence="3" key="1">
    <citation type="submission" date="2015-07" db="EMBL/GenBank/DDBJ databases">
        <title>Genome sequencing project for genomic taxonomy and phylogenomics of Bacillus-like bacteria.</title>
        <authorList>
            <person name="Liu B."/>
            <person name="Wang J."/>
            <person name="Zhu Y."/>
            <person name="Liu G."/>
            <person name="Chen Q."/>
            <person name="Chen Z."/>
            <person name="Lan J."/>
            <person name="Che J."/>
            <person name="Ge C."/>
            <person name="Shi H."/>
            <person name="Pan Z."/>
            <person name="Liu X."/>
        </authorList>
    </citation>
    <scope>NUCLEOTIDE SEQUENCE [LARGE SCALE GENOMIC DNA]</scope>
    <source>
        <strain evidence="3">DSM 9887</strain>
    </source>
</reference>
<comment type="caution">
    <text evidence="2">The sequence shown here is derived from an EMBL/GenBank/DDBJ whole genome shotgun (WGS) entry which is preliminary data.</text>
</comment>
<dbReference type="Pfam" id="PF04237">
    <property type="entry name" value="YjbR"/>
    <property type="match status" value="1"/>
</dbReference>
<name>A0A0K9YY07_9BACL</name>
<dbReference type="InterPro" id="IPR007351">
    <property type="entry name" value="YjbR"/>
</dbReference>
<reference evidence="2" key="2">
    <citation type="submission" date="2015-07" db="EMBL/GenBank/DDBJ databases">
        <title>MeaNS - Measles Nucleotide Surveillance Program.</title>
        <authorList>
            <person name="Tran T."/>
            <person name="Druce J."/>
        </authorList>
    </citation>
    <scope>NUCLEOTIDE SEQUENCE</scope>
    <source>
        <strain evidence="2">DSM 9887</strain>
    </source>
</reference>
<dbReference type="PANTHER" id="PTHR35145">
    <property type="entry name" value="CYTOPLASMIC PROTEIN-RELATED"/>
    <property type="match status" value="1"/>
</dbReference>
<dbReference type="EMBL" id="LGIQ01000005">
    <property type="protein sequence ID" value="KNB73546.1"/>
    <property type="molecule type" value="Genomic_DNA"/>
</dbReference>
<evidence type="ECO:0000313" key="3">
    <source>
        <dbReference type="Proteomes" id="UP000036834"/>
    </source>
</evidence>
<dbReference type="PATRIC" id="fig|54915.3.peg.6674"/>
<dbReference type="Proteomes" id="UP000319578">
    <property type="component" value="Unassembled WGS sequence"/>
</dbReference>
<keyword evidence="4" id="KW-1185">Reference proteome</keyword>
<organism evidence="2 3">
    <name type="scientific">Brevibacillus reuszeri</name>
    <dbReference type="NCBI Taxonomy" id="54915"/>
    <lineage>
        <taxon>Bacteria</taxon>
        <taxon>Bacillati</taxon>
        <taxon>Bacillota</taxon>
        <taxon>Bacilli</taxon>
        <taxon>Bacillales</taxon>
        <taxon>Paenibacillaceae</taxon>
        <taxon>Brevibacillus</taxon>
    </lineage>
</organism>
<dbReference type="OrthoDB" id="9789813at2"/>
<gene>
    <name evidence="2" type="ORF">ADS79_06270</name>
    <name evidence="1" type="ORF">BRE01_33380</name>
</gene>
<dbReference type="RefSeq" id="WP_049737550.1">
    <property type="nucleotide sequence ID" value="NZ_BJON01000013.1"/>
</dbReference>
<dbReference type="InterPro" id="IPR038056">
    <property type="entry name" value="YjbR-like_sf"/>
</dbReference>
<accession>A0A0K9YY07</accession>
<reference evidence="1 4" key="3">
    <citation type="submission" date="2019-06" db="EMBL/GenBank/DDBJ databases">
        <title>Whole genome shotgun sequence of Brevibacillus reuszeri NBRC 15719.</title>
        <authorList>
            <person name="Hosoyama A."/>
            <person name="Uohara A."/>
            <person name="Ohji S."/>
            <person name="Ichikawa N."/>
        </authorList>
    </citation>
    <scope>NUCLEOTIDE SEQUENCE [LARGE SCALE GENOMIC DNA]</scope>
    <source>
        <strain evidence="1 4">NBRC 15719</strain>
    </source>
</reference>
<dbReference type="PANTHER" id="PTHR35145:SF1">
    <property type="entry name" value="CYTOPLASMIC PROTEIN"/>
    <property type="match status" value="1"/>
</dbReference>
<dbReference type="SUPFAM" id="SSF142906">
    <property type="entry name" value="YjbR-like"/>
    <property type="match status" value="1"/>
</dbReference>
<evidence type="ECO:0000313" key="4">
    <source>
        <dbReference type="Proteomes" id="UP000319578"/>
    </source>
</evidence>
<dbReference type="EMBL" id="BJON01000013">
    <property type="protein sequence ID" value="GED69636.1"/>
    <property type="molecule type" value="Genomic_DNA"/>
</dbReference>
<evidence type="ECO:0000313" key="2">
    <source>
        <dbReference type="EMBL" id="KNB73546.1"/>
    </source>
</evidence>
<dbReference type="InterPro" id="IPR058532">
    <property type="entry name" value="YjbR/MT2646/Rv2570-like"/>
</dbReference>
<dbReference type="Gene3D" id="3.90.1150.30">
    <property type="match status" value="1"/>
</dbReference>